<dbReference type="RefSeq" id="WP_166511420.1">
    <property type="nucleotide sequence ID" value="NZ_VNHM01000006.1"/>
</dbReference>
<dbReference type="AlphaFoldDB" id="A0A5S4ZT02"/>
<organism evidence="1 2">
    <name type="scientific">Desulfallas thermosapovorans DSM 6562</name>
    <dbReference type="NCBI Taxonomy" id="1121431"/>
    <lineage>
        <taxon>Bacteria</taxon>
        <taxon>Bacillati</taxon>
        <taxon>Bacillota</taxon>
        <taxon>Clostridia</taxon>
        <taxon>Eubacteriales</taxon>
        <taxon>Desulfallaceae</taxon>
        <taxon>Desulfallas</taxon>
    </lineage>
</organism>
<comment type="caution">
    <text evidence="1">The sequence shown here is derived from an EMBL/GenBank/DDBJ whole genome shotgun (WGS) entry which is preliminary data.</text>
</comment>
<evidence type="ECO:0000313" key="2">
    <source>
        <dbReference type="Proteomes" id="UP000323166"/>
    </source>
</evidence>
<keyword evidence="2" id="KW-1185">Reference proteome</keyword>
<proteinExistence type="predicted"/>
<dbReference type="EMBL" id="VNHM01000006">
    <property type="protein sequence ID" value="TYO96008.1"/>
    <property type="molecule type" value="Genomic_DNA"/>
</dbReference>
<name>A0A5S4ZT02_9FIRM</name>
<reference evidence="1 2" key="1">
    <citation type="submission" date="2019-07" db="EMBL/GenBank/DDBJ databases">
        <title>Genomic Encyclopedia of Type Strains, Phase I: the one thousand microbial genomes (KMG-I) project.</title>
        <authorList>
            <person name="Kyrpides N."/>
        </authorList>
    </citation>
    <scope>NUCLEOTIDE SEQUENCE [LARGE SCALE GENOMIC DNA]</scope>
    <source>
        <strain evidence="1 2">DSM 6562</strain>
    </source>
</reference>
<dbReference type="Proteomes" id="UP000323166">
    <property type="component" value="Unassembled WGS sequence"/>
</dbReference>
<sequence length="124" mass="14743">MNDIWYLGNGFWMVYVDEPPVIDDFNSIPALQFVTAYYDTRGRKRAVQFKFFQGEDLRPGFCLLHYVSRISGFDYYKVLDLAKRPEGYPYGEYYKQCSYQPELFDLTGAYEPARRKTGNKKRRN</sequence>
<protein>
    <submittedName>
        <fullName evidence="1">Uncharacterized protein</fullName>
    </submittedName>
</protein>
<gene>
    <name evidence="1" type="ORF">LX24_01398</name>
</gene>
<accession>A0A5S4ZT02</accession>
<evidence type="ECO:0000313" key="1">
    <source>
        <dbReference type="EMBL" id="TYO96008.1"/>
    </source>
</evidence>